<accession>A0A511ZDR9</accession>
<dbReference type="InterPro" id="IPR050855">
    <property type="entry name" value="NDM-1-like"/>
</dbReference>
<comment type="caution">
    <text evidence="2">The sequence shown here is derived from an EMBL/GenBank/DDBJ whole genome shotgun (WGS) entry which is preliminary data.</text>
</comment>
<evidence type="ECO:0000313" key="3">
    <source>
        <dbReference type="Proteomes" id="UP000321558"/>
    </source>
</evidence>
<name>A0A511ZDR9_9BACI</name>
<sequence>MKIEQHNNLYQITFLPSIFPINCFVLEQEKDLICIDMGTGKFVNEIKQMTDQTGKQLSKLILTHAHGDHVNGVPYFKKVFPDVSVGISKRDRCLLKKDFRLKADESDKPIKGGFPKRDIPIDFTFEEGDKIDTLEVISTPGHTPGSVTFFEAQHQSLIAGDAFQTRGGIAVSGVLKWLFPFPKAATWDKETAVKSAVKLLELNPKLLAVGHGDMLVNPEEQMKKAIRKAEAGVGK</sequence>
<dbReference type="EMBL" id="BJYM01000001">
    <property type="protein sequence ID" value="GEN85582.1"/>
    <property type="molecule type" value="Genomic_DNA"/>
</dbReference>
<dbReference type="RefSeq" id="WP_147207973.1">
    <property type="nucleotide sequence ID" value="NZ_BJYM01000001.1"/>
</dbReference>
<dbReference type="SUPFAM" id="SSF56281">
    <property type="entry name" value="Metallo-hydrolase/oxidoreductase"/>
    <property type="match status" value="1"/>
</dbReference>
<evidence type="ECO:0000259" key="1">
    <source>
        <dbReference type="SMART" id="SM00849"/>
    </source>
</evidence>
<protein>
    <recommendedName>
        <fullName evidence="1">Metallo-beta-lactamase domain-containing protein</fullName>
    </recommendedName>
</protein>
<dbReference type="PANTHER" id="PTHR42951">
    <property type="entry name" value="METALLO-BETA-LACTAMASE DOMAIN-CONTAINING"/>
    <property type="match status" value="1"/>
</dbReference>
<dbReference type="STRING" id="582851.GCA_900162665_02550"/>
<dbReference type="SMART" id="SM00849">
    <property type="entry name" value="Lactamase_B"/>
    <property type="match status" value="1"/>
</dbReference>
<dbReference type="InterPro" id="IPR036866">
    <property type="entry name" value="RibonucZ/Hydroxyglut_hydro"/>
</dbReference>
<proteinExistence type="predicted"/>
<organism evidence="2 3">
    <name type="scientific">Oceanobacillus sojae</name>
    <dbReference type="NCBI Taxonomy" id="582851"/>
    <lineage>
        <taxon>Bacteria</taxon>
        <taxon>Bacillati</taxon>
        <taxon>Bacillota</taxon>
        <taxon>Bacilli</taxon>
        <taxon>Bacillales</taxon>
        <taxon>Bacillaceae</taxon>
        <taxon>Oceanobacillus</taxon>
    </lineage>
</organism>
<dbReference type="OrthoDB" id="9802248at2"/>
<dbReference type="Proteomes" id="UP000321558">
    <property type="component" value="Unassembled WGS sequence"/>
</dbReference>
<dbReference type="Gene3D" id="3.60.15.10">
    <property type="entry name" value="Ribonuclease Z/Hydroxyacylglutathione hydrolase-like"/>
    <property type="match status" value="1"/>
</dbReference>
<feature type="domain" description="Metallo-beta-lactamase" evidence="1">
    <location>
        <begin position="20"/>
        <end position="211"/>
    </location>
</feature>
<evidence type="ECO:0000313" key="2">
    <source>
        <dbReference type="EMBL" id="GEN85582.1"/>
    </source>
</evidence>
<dbReference type="CDD" id="cd07721">
    <property type="entry name" value="yflN-like_MBL-fold"/>
    <property type="match status" value="1"/>
</dbReference>
<dbReference type="InterPro" id="IPR001279">
    <property type="entry name" value="Metallo-B-lactamas"/>
</dbReference>
<dbReference type="PANTHER" id="PTHR42951:SF9">
    <property type="entry name" value="METAL-DEPENDENT HYDROLASE"/>
    <property type="match status" value="1"/>
</dbReference>
<keyword evidence="3" id="KW-1185">Reference proteome</keyword>
<dbReference type="AlphaFoldDB" id="A0A511ZDR9"/>
<gene>
    <name evidence="2" type="primary">yobT</name>
    <name evidence="2" type="ORF">OSO01_03210</name>
</gene>
<reference evidence="2 3" key="1">
    <citation type="submission" date="2019-07" db="EMBL/GenBank/DDBJ databases">
        <title>Whole genome shotgun sequence of Oceanobacillus sojae NBRC 105379.</title>
        <authorList>
            <person name="Hosoyama A."/>
            <person name="Uohara A."/>
            <person name="Ohji S."/>
            <person name="Ichikawa N."/>
        </authorList>
    </citation>
    <scope>NUCLEOTIDE SEQUENCE [LARGE SCALE GENOMIC DNA]</scope>
    <source>
        <strain evidence="2 3">NBRC 105379</strain>
    </source>
</reference>
<dbReference type="Pfam" id="PF00753">
    <property type="entry name" value="Lactamase_B"/>
    <property type="match status" value="1"/>
</dbReference>